<feature type="active site" description="Charge relay system" evidence="17">
    <location>
        <position position="137"/>
    </location>
</feature>
<evidence type="ECO:0000259" key="19">
    <source>
        <dbReference type="PROSITE" id="PS51384"/>
    </source>
</evidence>
<feature type="region of interest" description="Reductase" evidence="17">
    <location>
        <begin position="149"/>
        <end position="407"/>
    </location>
</feature>
<dbReference type="EMBL" id="LM997413">
    <property type="protein sequence ID" value="CEA03159.1"/>
    <property type="molecule type" value="Genomic_DNA"/>
</dbReference>
<dbReference type="SMR" id="A0A078MAD1"/>
<dbReference type="SUPFAM" id="SSF52343">
    <property type="entry name" value="Ferredoxin reductase-like, C-terminal NADP-linked domain"/>
    <property type="match status" value="1"/>
</dbReference>
<dbReference type="CDD" id="cd14779">
    <property type="entry name" value="FHP_Ae-globin-like"/>
    <property type="match status" value="1"/>
</dbReference>
<evidence type="ECO:0000256" key="2">
    <source>
        <dbReference type="ARBA" id="ARBA00008414"/>
    </source>
</evidence>
<keyword evidence="8 17" id="KW-0479">Metal-binding</keyword>
<dbReference type="PROSITE" id="PS51384">
    <property type="entry name" value="FAD_FR"/>
    <property type="match status" value="1"/>
</dbReference>
<dbReference type="EC" id="1.14.12.17" evidence="17"/>
<feature type="active site" description="Charge relay system" evidence="17">
    <location>
        <position position="95"/>
    </location>
</feature>
<dbReference type="InterPro" id="IPR009050">
    <property type="entry name" value="Globin-like_sf"/>
</dbReference>
<evidence type="ECO:0000256" key="3">
    <source>
        <dbReference type="ARBA" id="ARBA00022448"/>
    </source>
</evidence>
<dbReference type="InterPro" id="IPR039261">
    <property type="entry name" value="FNR_nucleotide-bd"/>
</dbReference>
<name>A0A078MAD1_9PSED</name>
<comment type="function">
    <text evidence="14 17">Is involved in NO detoxification in an aerobic process, termed nitric oxide dioxygenase (NOD) reaction that utilizes O(2) and NAD(P)H to convert NO to nitrate, which protects the bacterium from various noxious nitrogen compounds. Therefore, plays a central role in the inducible response to nitrosative stress.</text>
</comment>
<dbReference type="GO" id="GO:0071949">
    <property type="term" value="F:FAD binding"/>
    <property type="evidence" value="ECO:0007669"/>
    <property type="project" value="InterPro"/>
</dbReference>
<dbReference type="GO" id="GO:0005344">
    <property type="term" value="F:oxygen carrier activity"/>
    <property type="evidence" value="ECO:0007669"/>
    <property type="project" value="UniProtKB-UniRule"/>
</dbReference>
<evidence type="ECO:0000313" key="20">
    <source>
        <dbReference type="EMBL" id="CEA03159.1"/>
    </source>
</evidence>
<dbReference type="InterPro" id="IPR008333">
    <property type="entry name" value="Cbr1-like_FAD-bd_dom"/>
</dbReference>
<dbReference type="PATRIC" id="fig|1461581.3.peg.999"/>
<dbReference type="PANTHER" id="PTHR43396">
    <property type="entry name" value="FLAVOHEMOPROTEIN"/>
    <property type="match status" value="1"/>
</dbReference>
<evidence type="ECO:0000256" key="11">
    <source>
        <dbReference type="ARBA" id="ARBA00023002"/>
    </source>
</evidence>
<dbReference type="GO" id="GO:0019825">
    <property type="term" value="F:oxygen binding"/>
    <property type="evidence" value="ECO:0007669"/>
    <property type="project" value="InterPro"/>
</dbReference>
<evidence type="ECO:0000256" key="17">
    <source>
        <dbReference type="HAMAP-Rule" id="MF_01252"/>
    </source>
</evidence>
<feature type="binding site" evidence="17">
    <location>
        <begin position="206"/>
        <end position="209"/>
    </location>
    <ligand>
        <name>FAD</name>
        <dbReference type="ChEBI" id="CHEBI:57692"/>
    </ligand>
</feature>
<reference evidence="20" key="1">
    <citation type="submission" date="2014-07" db="EMBL/GenBank/DDBJ databases">
        <authorList>
            <person name="Urmite Genomes Urmite Genomes"/>
        </authorList>
    </citation>
    <scope>NUCLEOTIDE SEQUENCE</scope>
    <source>
        <strain evidence="20">12M76_air</strain>
    </source>
</reference>
<dbReference type="InterPro" id="IPR001709">
    <property type="entry name" value="Flavoprot_Pyr_Nucl_cyt_Rdtase"/>
</dbReference>
<evidence type="ECO:0000256" key="13">
    <source>
        <dbReference type="ARBA" id="ARBA00023027"/>
    </source>
</evidence>
<feature type="site" description="Influences the redox potential of the prosthetic heme and FAD groups" evidence="17">
    <location>
        <position position="84"/>
    </location>
</feature>
<comment type="catalytic activity">
    <reaction evidence="16 17">
        <text>2 nitric oxide + NADPH + 2 O2 = 2 nitrate + NADP(+) + H(+)</text>
        <dbReference type="Rhea" id="RHEA:19465"/>
        <dbReference type="ChEBI" id="CHEBI:15378"/>
        <dbReference type="ChEBI" id="CHEBI:15379"/>
        <dbReference type="ChEBI" id="CHEBI:16480"/>
        <dbReference type="ChEBI" id="CHEBI:17632"/>
        <dbReference type="ChEBI" id="CHEBI:57783"/>
        <dbReference type="ChEBI" id="CHEBI:58349"/>
        <dbReference type="EC" id="1.14.12.17"/>
    </reaction>
</comment>
<comment type="cofactor">
    <cofactor evidence="17">
        <name>FAD</name>
        <dbReference type="ChEBI" id="CHEBI:57692"/>
    </cofactor>
    <text evidence="17">Binds 1 FAD per subunit.</text>
</comment>
<dbReference type="Gene3D" id="3.40.50.80">
    <property type="entry name" value="Nucleotide-binding domain of ferredoxin-NADP reductase (FNR) module"/>
    <property type="match status" value="1"/>
</dbReference>
<dbReference type="EMBL" id="LK391969">
    <property type="protein sequence ID" value="CEF26096.1"/>
    <property type="molecule type" value="Genomic_DNA"/>
</dbReference>
<dbReference type="InterPro" id="IPR023950">
    <property type="entry name" value="Hmp"/>
</dbReference>
<dbReference type="Gene3D" id="1.10.490.10">
    <property type="entry name" value="Globins"/>
    <property type="match status" value="1"/>
</dbReference>
<dbReference type="NCBIfam" id="NF009805">
    <property type="entry name" value="PRK13289.1"/>
    <property type="match status" value="1"/>
</dbReference>
<feature type="binding site" evidence="17">
    <location>
        <begin position="276"/>
        <end position="281"/>
    </location>
    <ligand>
        <name>NADP(+)</name>
        <dbReference type="ChEBI" id="CHEBI:58349"/>
    </ligand>
</feature>
<evidence type="ECO:0000256" key="4">
    <source>
        <dbReference type="ARBA" id="ARBA00022575"/>
    </source>
</evidence>
<proteinExistence type="inferred from homology"/>
<dbReference type="InterPro" id="IPR000971">
    <property type="entry name" value="Globin"/>
</dbReference>
<dbReference type="InterPro" id="IPR017938">
    <property type="entry name" value="Riboflavin_synthase-like_b-brl"/>
</dbReference>
<dbReference type="CDD" id="cd06184">
    <property type="entry name" value="flavohem_like_fad_nad_binding"/>
    <property type="match status" value="1"/>
</dbReference>
<dbReference type="SUPFAM" id="SSF63380">
    <property type="entry name" value="Riboflavin synthase domain-like"/>
    <property type="match status" value="1"/>
</dbReference>
<dbReference type="Gene3D" id="2.40.30.10">
    <property type="entry name" value="Translation factors"/>
    <property type="match status" value="1"/>
</dbReference>
<comment type="similarity">
    <text evidence="2 17">Belongs to the globin family. Two-domain flavohemoproteins subfamily.</text>
</comment>
<feature type="binding site" evidence="17">
    <location>
        <begin position="397"/>
        <end position="400"/>
    </location>
    <ligand>
        <name>FAD</name>
        <dbReference type="ChEBI" id="CHEBI:57692"/>
    </ligand>
</feature>
<dbReference type="PANTHER" id="PTHR43396:SF3">
    <property type="entry name" value="FLAVOHEMOPROTEIN"/>
    <property type="match status" value="1"/>
</dbReference>
<evidence type="ECO:0000256" key="5">
    <source>
        <dbReference type="ARBA" id="ARBA00022617"/>
    </source>
</evidence>
<gene>
    <name evidence="20" type="primary">fhp</name>
    <name evidence="17" type="synonym">hmp</name>
    <name evidence="20" type="ORF">BN1049_01019</name>
</gene>
<dbReference type="PRINTS" id="PR00371">
    <property type="entry name" value="FPNCR"/>
</dbReference>
<evidence type="ECO:0000256" key="16">
    <source>
        <dbReference type="ARBA" id="ARBA00049433"/>
    </source>
</evidence>
<feature type="site" description="Involved in heme-bound ligand stabilization and O-O bond activation" evidence="17">
    <location>
        <position position="29"/>
    </location>
</feature>
<dbReference type="SUPFAM" id="SSF46458">
    <property type="entry name" value="Globin-like"/>
    <property type="match status" value="1"/>
</dbReference>
<dbReference type="FunFam" id="2.40.30.10:FF:000034">
    <property type="entry name" value="Flavohemoprotein"/>
    <property type="match status" value="1"/>
</dbReference>
<dbReference type="PROSITE" id="PS01033">
    <property type="entry name" value="GLOBIN"/>
    <property type="match status" value="1"/>
</dbReference>
<comment type="cofactor">
    <cofactor evidence="17">
        <name>heme b</name>
        <dbReference type="ChEBI" id="CHEBI:60344"/>
    </cofactor>
    <text evidence="17">Binds 1 heme b (iron(II)-protoporphyrin IX) group per subunit.</text>
</comment>
<dbReference type="Pfam" id="PF00042">
    <property type="entry name" value="Globin"/>
    <property type="match status" value="1"/>
</dbReference>
<dbReference type="InterPro" id="IPR017927">
    <property type="entry name" value="FAD-bd_FR_type"/>
</dbReference>
<keyword evidence="13 17" id="KW-0520">NAD</keyword>
<comment type="similarity">
    <text evidence="1 17">In the C-terminal section; belongs to the flavoprotein pyridine nucleotide cytochrome reductase family.</text>
</comment>
<dbReference type="AlphaFoldDB" id="A0A078MAD1"/>
<dbReference type="InterPro" id="IPR012292">
    <property type="entry name" value="Globin/Proto"/>
</dbReference>
<evidence type="ECO:0000256" key="15">
    <source>
        <dbReference type="ARBA" id="ARBA00048649"/>
    </source>
</evidence>
<dbReference type="HAMAP" id="MF_01252">
    <property type="entry name" value="Hmp"/>
    <property type="match status" value="1"/>
</dbReference>
<dbReference type="GO" id="GO:0046872">
    <property type="term" value="F:metal ion binding"/>
    <property type="evidence" value="ECO:0007669"/>
    <property type="project" value="UniProtKB-KW"/>
</dbReference>
<evidence type="ECO:0000256" key="12">
    <source>
        <dbReference type="ARBA" id="ARBA00023004"/>
    </source>
</evidence>
<evidence type="ECO:0000256" key="14">
    <source>
        <dbReference type="ARBA" id="ARBA00025094"/>
    </source>
</evidence>
<feature type="domain" description="Globin" evidence="18">
    <location>
        <begin position="1"/>
        <end position="138"/>
    </location>
</feature>
<dbReference type="GO" id="GO:0071500">
    <property type="term" value="P:cellular response to nitrosative stress"/>
    <property type="evidence" value="ECO:0007669"/>
    <property type="project" value="TreeGrafter"/>
</dbReference>
<feature type="site" description="Influences the redox potential of the prosthetic heme and FAD groups" evidence="17">
    <location>
        <position position="396"/>
    </location>
</feature>
<feature type="binding site" evidence="17">
    <location>
        <position position="190"/>
    </location>
    <ligand>
        <name>FAD</name>
        <dbReference type="ChEBI" id="CHEBI:57692"/>
    </ligand>
</feature>
<dbReference type="GO" id="GO:0008941">
    <property type="term" value="F:nitric oxide dioxygenase NAD(P)H activity"/>
    <property type="evidence" value="ECO:0007669"/>
    <property type="project" value="UniProtKB-UniRule"/>
</dbReference>
<keyword evidence="10 17" id="KW-0521">NADP</keyword>
<dbReference type="GO" id="GO:0009636">
    <property type="term" value="P:response to toxic substance"/>
    <property type="evidence" value="ECO:0007669"/>
    <property type="project" value="UniProtKB-KW"/>
</dbReference>
<comment type="catalytic activity">
    <reaction evidence="15 17">
        <text>2 nitric oxide + NADH + 2 O2 = 2 nitrate + NAD(+) + H(+)</text>
        <dbReference type="Rhea" id="RHEA:19469"/>
        <dbReference type="ChEBI" id="CHEBI:15378"/>
        <dbReference type="ChEBI" id="CHEBI:15379"/>
        <dbReference type="ChEBI" id="CHEBI:16480"/>
        <dbReference type="ChEBI" id="CHEBI:17632"/>
        <dbReference type="ChEBI" id="CHEBI:57540"/>
        <dbReference type="ChEBI" id="CHEBI:57945"/>
        <dbReference type="EC" id="1.14.12.17"/>
    </reaction>
</comment>
<sequence length="407" mass="45220">MLSQSVRDTIKATVPVLADHGRDIIMCFYRNMLAEHPELKNVFNMAHQQKGQQQEALARAVYAYAANIDDPQSLGALLDGIAHKHASLGIQPDQYPIVGKHLLGAIKEVLGAAATDDIMHAWEQAYGQLADVLIGMEQGLYQQRASGAGGWNGWREFVVREKNPESEEITSFVLAPADDGPVIHFEPGQYTSVAVQVPALGVQQIRQYSLSDVPNGRTYRISVKRESGTEEQPPGYVSNLLHDHVQVGDRIRLAAPYGNFFIDVNATTPVVLISGGVGLTPMISMLKRVLQSPDQRQLLFVHGARNGRVQAMKAKLRQAAAEHDNFQLIMFYSEPLPTDQAGQDYDYEGFVDVRPIADRILLDDADYYICGPVPFMRMQHDALMNLGVKEARIHYEVFGPDLFAEQR</sequence>
<evidence type="ECO:0000256" key="10">
    <source>
        <dbReference type="ARBA" id="ARBA00022857"/>
    </source>
</evidence>
<keyword evidence="20" id="KW-0223">Dioxygenase</keyword>
<keyword evidence="4 17" id="KW-0216">Detoxification</keyword>
<keyword evidence="12 17" id="KW-0408">Iron</keyword>
<feature type="domain" description="FAD-binding FR-type" evidence="19">
    <location>
        <begin position="152"/>
        <end position="263"/>
    </location>
</feature>
<comment type="domain">
    <text evidence="17">Consists of two distinct domains; an N-terminal heme-containing oxygen-binding domain and a C-terminal reductase domain with binding sites for FAD and NAD(P)H.</text>
</comment>
<keyword evidence="3 17" id="KW-0813">Transport</keyword>
<dbReference type="FunFam" id="3.40.50.80:FF:000010">
    <property type="entry name" value="Flavohemoprotein"/>
    <property type="match status" value="1"/>
</dbReference>
<dbReference type="InterPro" id="IPR001433">
    <property type="entry name" value="OxRdtase_FAD/NAD-bd"/>
</dbReference>
<dbReference type="Pfam" id="PF00970">
    <property type="entry name" value="FAD_binding_6"/>
    <property type="match status" value="1"/>
</dbReference>
<dbReference type="FunFam" id="1.10.490.10:FF:000003">
    <property type="entry name" value="Flavohemoprotein"/>
    <property type="match status" value="1"/>
</dbReference>
<keyword evidence="5 17" id="KW-0349">Heme</keyword>
<keyword evidence="6 17" id="KW-0561">Oxygen transport</keyword>
<protein>
    <recommendedName>
        <fullName evidence="17">Flavohemoprotein</fullName>
    </recommendedName>
    <alternativeName>
        <fullName evidence="17">Flavohemoglobin</fullName>
    </alternativeName>
    <alternativeName>
        <fullName evidence="17">Hemoglobin-like protein</fullName>
    </alternativeName>
    <alternativeName>
        <fullName evidence="17">Nitric oxide dioxygenase</fullName>
        <shortName evidence="17">NO oxygenase</shortName>
        <shortName evidence="17">NOD</shortName>
        <ecNumber evidence="17">1.14.12.17</ecNumber>
    </alternativeName>
</protein>
<evidence type="ECO:0000256" key="7">
    <source>
        <dbReference type="ARBA" id="ARBA00022630"/>
    </source>
</evidence>
<dbReference type="PRINTS" id="PR00406">
    <property type="entry name" value="CYTB5RDTASE"/>
</dbReference>
<dbReference type="GO" id="GO:0020037">
    <property type="term" value="F:heme binding"/>
    <property type="evidence" value="ECO:0007669"/>
    <property type="project" value="InterPro"/>
</dbReference>
<evidence type="ECO:0000256" key="6">
    <source>
        <dbReference type="ARBA" id="ARBA00022621"/>
    </source>
</evidence>
<accession>A0A078MAD1</accession>
<evidence type="ECO:0000256" key="1">
    <source>
        <dbReference type="ARBA" id="ARBA00006401"/>
    </source>
</evidence>
<feature type="binding site" description="proximal binding residue" evidence="17">
    <location>
        <position position="85"/>
    </location>
    <ligand>
        <name>heme b</name>
        <dbReference type="ChEBI" id="CHEBI:60344"/>
    </ligand>
    <ligandPart>
        <name>Fe</name>
        <dbReference type="ChEBI" id="CHEBI:18248"/>
    </ligandPart>
</feature>
<dbReference type="GO" id="GO:0046210">
    <property type="term" value="P:nitric oxide catabolic process"/>
    <property type="evidence" value="ECO:0007669"/>
    <property type="project" value="TreeGrafter"/>
</dbReference>
<evidence type="ECO:0000256" key="8">
    <source>
        <dbReference type="ARBA" id="ARBA00022723"/>
    </source>
</evidence>
<organism evidence="20">
    <name type="scientific">Pseudomonas saudimassiliensis</name>
    <dbReference type="NCBI Taxonomy" id="1461581"/>
    <lineage>
        <taxon>Bacteria</taxon>
        <taxon>Pseudomonadati</taxon>
        <taxon>Pseudomonadota</taxon>
        <taxon>Gammaproteobacteria</taxon>
        <taxon>Pseudomonadales</taxon>
        <taxon>Pseudomonadaceae</taxon>
        <taxon>Pseudomonas</taxon>
    </lineage>
</organism>
<evidence type="ECO:0000256" key="9">
    <source>
        <dbReference type="ARBA" id="ARBA00022827"/>
    </source>
</evidence>
<keyword evidence="7 17" id="KW-0285">Flavoprotein</keyword>
<keyword evidence="9 17" id="KW-0274">FAD</keyword>
<dbReference type="RefSeq" id="WP_044498619.1">
    <property type="nucleotide sequence ID" value="NZ_LK391969.1"/>
</dbReference>
<keyword evidence="11 17" id="KW-0560">Oxidoreductase</keyword>
<evidence type="ECO:0000259" key="18">
    <source>
        <dbReference type="PROSITE" id="PS01033"/>
    </source>
</evidence>
<dbReference type="OrthoDB" id="9796486at2"/>
<dbReference type="Pfam" id="PF00175">
    <property type="entry name" value="NAD_binding_1"/>
    <property type="match status" value="1"/>
</dbReference>